<dbReference type="EMBL" id="BAAAZY010000023">
    <property type="protein sequence ID" value="GAA4079199.1"/>
    <property type="molecule type" value="Genomic_DNA"/>
</dbReference>
<evidence type="ECO:0000313" key="1">
    <source>
        <dbReference type="EMBL" id="GAA4079199.1"/>
    </source>
</evidence>
<sequence length="338" mass="36247">MAVSVIAAQLTATEECLGIEESLGGLDGWQVRDGGNWLMTREESRIVAYRVSPVPSQLFSERWEWNSPEPGGYASPAGSGLIFSGRGEITRLADDGTVRWVFRHDAWPEGGLGKGACTLTPSGEHVIATVCGAVGEDGSYEGDLCVALDSSSGELVARSVLPAFSALYEFQQSLSGSDHVFLSAGQGQDEFHSMLVTLRSGELSVLPAGAIDEPFTGNSLGGAFLKMARDGASLTRYQMEGPGTCRSAAVAWTESTLSSPDLRLVGRPGFVDEATVLAPVAEDWWPEESRHLLLNSRTLRLEAMVEYPFAVSPDPIALGDGTWLTVSNDQVYRWRAAK</sequence>
<gene>
    <name evidence="1" type="ORF">GCM10022233_68600</name>
</gene>
<dbReference type="Proteomes" id="UP001499984">
    <property type="component" value="Unassembled WGS sequence"/>
</dbReference>
<protein>
    <recommendedName>
        <fullName evidence="3">PQQ-binding-like beta-propeller repeat protein</fullName>
    </recommendedName>
</protein>
<reference evidence="2" key="1">
    <citation type="journal article" date="2019" name="Int. J. Syst. Evol. Microbiol.">
        <title>The Global Catalogue of Microorganisms (GCM) 10K type strain sequencing project: providing services to taxonomists for standard genome sequencing and annotation.</title>
        <authorList>
            <consortium name="The Broad Institute Genomics Platform"/>
            <consortium name="The Broad Institute Genome Sequencing Center for Infectious Disease"/>
            <person name="Wu L."/>
            <person name="Ma J."/>
        </authorList>
    </citation>
    <scope>NUCLEOTIDE SEQUENCE [LARGE SCALE GENOMIC DNA]</scope>
    <source>
        <strain evidence="2">JCM 16925</strain>
    </source>
</reference>
<name>A0ABP7W1Q0_9ACTN</name>
<comment type="caution">
    <text evidence="1">The sequence shown here is derived from an EMBL/GenBank/DDBJ whole genome shotgun (WGS) entry which is preliminary data.</text>
</comment>
<keyword evidence="2" id="KW-1185">Reference proteome</keyword>
<organism evidence="1 2">
    <name type="scientific">Streptomyces shaanxiensis</name>
    <dbReference type="NCBI Taxonomy" id="653357"/>
    <lineage>
        <taxon>Bacteria</taxon>
        <taxon>Bacillati</taxon>
        <taxon>Actinomycetota</taxon>
        <taxon>Actinomycetes</taxon>
        <taxon>Kitasatosporales</taxon>
        <taxon>Streptomycetaceae</taxon>
        <taxon>Streptomyces</taxon>
    </lineage>
</organism>
<proteinExistence type="predicted"/>
<dbReference type="RefSeq" id="WP_345018867.1">
    <property type="nucleotide sequence ID" value="NZ_BAAAZY010000023.1"/>
</dbReference>
<accession>A0ABP7W1Q0</accession>
<evidence type="ECO:0008006" key="3">
    <source>
        <dbReference type="Google" id="ProtNLM"/>
    </source>
</evidence>
<evidence type="ECO:0000313" key="2">
    <source>
        <dbReference type="Proteomes" id="UP001499984"/>
    </source>
</evidence>